<accession>A0A7W8AD85</accession>
<dbReference type="AlphaFoldDB" id="A0A7W8AD85"/>
<dbReference type="RefSeq" id="WP_184973521.1">
    <property type="nucleotide sequence ID" value="NZ_JACHIN010000020.1"/>
</dbReference>
<evidence type="ECO:0000313" key="3">
    <source>
        <dbReference type="Proteomes" id="UP000568380"/>
    </source>
</evidence>
<keyword evidence="1" id="KW-1133">Transmembrane helix</keyword>
<evidence type="ECO:0000256" key="1">
    <source>
        <dbReference type="SAM" id="Phobius"/>
    </source>
</evidence>
<protein>
    <recommendedName>
        <fullName evidence="4">DUF3592 domain-containing protein</fullName>
    </recommendedName>
</protein>
<proteinExistence type="predicted"/>
<gene>
    <name evidence="2" type="ORF">HNR40_009476</name>
</gene>
<organism evidence="2 3">
    <name type="scientific">Nonomuraea endophytica</name>
    <dbReference type="NCBI Taxonomy" id="714136"/>
    <lineage>
        <taxon>Bacteria</taxon>
        <taxon>Bacillati</taxon>
        <taxon>Actinomycetota</taxon>
        <taxon>Actinomycetes</taxon>
        <taxon>Streptosporangiales</taxon>
        <taxon>Streptosporangiaceae</taxon>
        <taxon>Nonomuraea</taxon>
    </lineage>
</organism>
<keyword evidence="3" id="KW-1185">Reference proteome</keyword>
<reference evidence="2 3" key="1">
    <citation type="submission" date="2020-08" db="EMBL/GenBank/DDBJ databases">
        <title>Genomic Encyclopedia of Type Strains, Phase IV (KMG-IV): sequencing the most valuable type-strain genomes for metagenomic binning, comparative biology and taxonomic classification.</title>
        <authorList>
            <person name="Goeker M."/>
        </authorList>
    </citation>
    <scope>NUCLEOTIDE SEQUENCE [LARGE SCALE GENOMIC DNA]</scope>
    <source>
        <strain evidence="2 3">DSM 45385</strain>
    </source>
</reference>
<dbReference type="Proteomes" id="UP000568380">
    <property type="component" value="Unassembled WGS sequence"/>
</dbReference>
<name>A0A7W8AD85_9ACTN</name>
<evidence type="ECO:0008006" key="4">
    <source>
        <dbReference type="Google" id="ProtNLM"/>
    </source>
</evidence>
<sequence length="144" mass="15365">MIIGLGVVGVALLHVGEEIRASRGEGSMGAFVARELDCSGRGPCEWRGKFTSDDGAIVKHDVWLHGRSADELSPDAQTPALLAGTSGNVYAPGTSQLFLTIFLLPLVGMVLAVMGVAFLFPRALQRFLRYATRPITRAIAARRG</sequence>
<keyword evidence="1" id="KW-0812">Transmembrane</keyword>
<keyword evidence="1" id="KW-0472">Membrane</keyword>
<comment type="caution">
    <text evidence="2">The sequence shown here is derived from an EMBL/GenBank/DDBJ whole genome shotgun (WGS) entry which is preliminary data.</text>
</comment>
<dbReference type="EMBL" id="JACHIN010000020">
    <property type="protein sequence ID" value="MBB5083968.1"/>
    <property type="molecule type" value="Genomic_DNA"/>
</dbReference>
<feature type="transmembrane region" description="Helical" evidence="1">
    <location>
        <begin position="97"/>
        <end position="120"/>
    </location>
</feature>
<evidence type="ECO:0000313" key="2">
    <source>
        <dbReference type="EMBL" id="MBB5083968.1"/>
    </source>
</evidence>